<dbReference type="AlphaFoldDB" id="A0A7X8XYB6"/>
<evidence type="ECO:0000313" key="1">
    <source>
        <dbReference type="EMBL" id="NLR93978.1"/>
    </source>
</evidence>
<comment type="caution">
    <text evidence="1">The sequence shown here is derived from an EMBL/GenBank/DDBJ whole genome shotgun (WGS) entry which is preliminary data.</text>
</comment>
<reference evidence="1 2" key="1">
    <citation type="submission" date="2020-04" db="EMBL/GenBank/DDBJ databases">
        <title>Flammeovirga sp. SR4, a novel species isolated from seawater.</title>
        <authorList>
            <person name="Wang X."/>
        </authorList>
    </citation>
    <scope>NUCLEOTIDE SEQUENCE [LARGE SCALE GENOMIC DNA]</scope>
    <source>
        <strain evidence="1 2">SR4</strain>
    </source>
</reference>
<evidence type="ECO:0000313" key="2">
    <source>
        <dbReference type="Proteomes" id="UP000585050"/>
    </source>
</evidence>
<dbReference type="PROSITE" id="PS51257">
    <property type="entry name" value="PROKAR_LIPOPROTEIN"/>
    <property type="match status" value="1"/>
</dbReference>
<dbReference type="EMBL" id="JABAIL010000009">
    <property type="protein sequence ID" value="NLR93978.1"/>
    <property type="molecule type" value="Genomic_DNA"/>
</dbReference>
<keyword evidence="2" id="KW-1185">Reference proteome</keyword>
<proteinExistence type="predicted"/>
<dbReference type="Proteomes" id="UP000585050">
    <property type="component" value="Unassembled WGS sequence"/>
</dbReference>
<gene>
    <name evidence="1" type="ORF">HGP29_22445</name>
</gene>
<name>A0A7X8XYB6_9BACT</name>
<organism evidence="1 2">
    <name type="scientific">Flammeovirga agarivorans</name>
    <dbReference type="NCBI Taxonomy" id="2726742"/>
    <lineage>
        <taxon>Bacteria</taxon>
        <taxon>Pseudomonadati</taxon>
        <taxon>Bacteroidota</taxon>
        <taxon>Cytophagia</taxon>
        <taxon>Cytophagales</taxon>
        <taxon>Flammeovirgaceae</taxon>
        <taxon>Flammeovirga</taxon>
    </lineage>
</organism>
<protein>
    <submittedName>
        <fullName evidence="1">Uncharacterized protein</fullName>
    </submittedName>
</protein>
<accession>A0A7X8XYB6</accession>
<sequence length="67" mass="7576">MFRFIITLTALLFISFVGIFAFGGLACKGNKTNKVCFKRTIDIPKSFSRNTGIIAQEKPLRTYLSNR</sequence>
<dbReference type="RefSeq" id="WP_168884691.1">
    <property type="nucleotide sequence ID" value="NZ_JABAIL010000009.1"/>
</dbReference>